<evidence type="ECO:0008006" key="5">
    <source>
        <dbReference type="Google" id="ProtNLM"/>
    </source>
</evidence>
<accession>A0A081S9D9</accession>
<protein>
    <recommendedName>
        <fullName evidence="5">DNA-binding protein</fullName>
    </recommendedName>
</protein>
<reference evidence="2 4" key="2">
    <citation type="submission" date="2016-01" db="EMBL/GenBank/DDBJ databases">
        <authorList>
            <person name="Oliw E.H."/>
        </authorList>
    </citation>
    <scope>NUCLEOTIDE SEQUENCE [LARGE SCALE GENOMIC DNA]</scope>
    <source>
        <strain evidence="2 4">CMW7705B</strain>
    </source>
</reference>
<dbReference type="SUPFAM" id="SSF46955">
    <property type="entry name" value="Putative DNA-binding domain"/>
    <property type="match status" value="1"/>
</dbReference>
<evidence type="ECO:0000313" key="4">
    <source>
        <dbReference type="Proteomes" id="UP000070065"/>
    </source>
</evidence>
<dbReference type="EMBL" id="JPGW01000013">
    <property type="protein sequence ID" value="KER07542.1"/>
    <property type="molecule type" value="Genomic_DNA"/>
</dbReference>
<proteinExistence type="predicted"/>
<dbReference type="Proteomes" id="UP000070065">
    <property type="component" value="Unassembled WGS sequence"/>
</dbReference>
<evidence type="ECO:0000313" key="2">
    <source>
        <dbReference type="EMBL" id="KXA61323.1"/>
    </source>
</evidence>
<gene>
    <name evidence="2" type="ORF">HMPREF3228_00822</name>
    <name evidence="1" type="ORF">SK271_1608</name>
</gene>
<sequence>MRCEFMSETTLVVQLPKELEKQLRAHYDEMISNAVARVFEDKELYKPMVRMSGLSRWLDVSTTTIQKWTKEGMPTMVIDGVTLYDKRAVTRWLKQYER</sequence>
<evidence type="ECO:0000313" key="1">
    <source>
        <dbReference type="EMBL" id="KER07542.1"/>
    </source>
</evidence>
<dbReference type="EMBL" id="LRQR01000050">
    <property type="protein sequence ID" value="KXA61323.1"/>
    <property type="molecule type" value="Genomic_DNA"/>
</dbReference>
<dbReference type="Proteomes" id="UP000028067">
    <property type="component" value="Unassembled WGS sequence"/>
</dbReference>
<dbReference type="InterPro" id="IPR009061">
    <property type="entry name" value="DNA-bd_dom_put_sf"/>
</dbReference>
<dbReference type="AlphaFoldDB" id="A0A081S9D9"/>
<dbReference type="Gene3D" id="1.10.10.10">
    <property type="entry name" value="Winged helix-like DNA-binding domain superfamily/Winged helix DNA-binding domain"/>
    <property type="match status" value="1"/>
</dbReference>
<dbReference type="PATRIC" id="fig|28037.231.peg.818"/>
<evidence type="ECO:0000313" key="3">
    <source>
        <dbReference type="Proteomes" id="UP000028067"/>
    </source>
</evidence>
<reference evidence="1 3" key="1">
    <citation type="submission" date="2014-05" db="EMBL/GenBank/DDBJ databases">
        <authorList>
            <person name="Daugherty S.C."/>
            <person name="Tallon L.J."/>
            <person name="Sadzewicz L."/>
            <person name="Kilian M."/>
            <person name="Tettelin H."/>
        </authorList>
    </citation>
    <scope>NUCLEOTIDE SEQUENCE [LARGE SCALE GENOMIC DNA]</scope>
    <source>
        <strain evidence="1 3">SK271</strain>
    </source>
</reference>
<name>A0A081S9D9_STRMT</name>
<dbReference type="InterPro" id="IPR036388">
    <property type="entry name" value="WH-like_DNA-bd_sf"/>
</dbReference>
<organism evidence="1 3">
    <name type="scientific">Streptococcus mitis</name>
    <dbReference type="NCBI Taxonomy" id="28037"/>
    <lineage>
        <taxon>Bacteria</taxon>
        <taxon>Bacillati</taxon>
        <taxon>Bacillota</taxon>
        <taxon>Bacilli</taxon>
        <taxon>Lactobacillales</taxon>
        <taxon>Streptococcaceae</taxon>
        <taxon>Streptococcus</taxon>
        <taxon>Streptococcus mitis group</taxon>
    </lineage>
</organism>
<comment type="caution">
    <text evidence="1">The sequence shown here is derived from an EMBL/GenBank/DDBJ whole genome shotgun (WGS) entry which is preliminary data.</text>
</comment>